<comment type="caution">
    <text evidence="4">The sequence shown here is derived from an EMBL/GenBank/DDBJ whole genome shotgun (WGS) entry which is preliminary data.</text>
</comment>
<evidence type="ECO:0000256" key="2">
    <source>
        <dbReference type="SAM" id="MobiDB-lite"/>
    </source>
</evidence>
<dbReference type="InterPro" id="IPR029329">
    <property type="entry name" value="DUF4472"/>
</dbReference>
<proteinExistence type="predicted"/>
<feature type="coiled-coil region" evidence="1">
    <location>
        <begin position="9"/>
        <end position="43"/>
    </location>
</feature>
<dbReference type="PANTHER" id="PTHR22106:SF5">
    <property type="entry name" value="COILED-COIL DOMAIN-CONTAINING PROTEIN 78"/>
    <property type="match status" value="1"/>
</dbReference>
<accession>A0AAD7WKB3</accession>
<sequence>MDSREDGFLNKLEDRVRLLTDENVQLRDKNERLFNRLGSLQSKLGQLAGSKTDLSSKLVVSEEEKLKMTKDLIDVQIHTNKIREQYEGETFELKNKILYQENQLMEMEMERDRLQRDIQHTRGRLQVADKSHKELADEYITLKSNYLALSEAHEKEVCRNEELSAELLGLAKAQDSLLRQHENQARSRALYGETAHELERVRALVSRMSQRRVRPEELAASEQERKALERSLIGNQDQIKEELERMKRSYEGQQRRLEEKVVAMGKEQQENKRAIRSTQHKLAEQSAALLSSQSQLKEVETENSRLQMQVKELNEEYRARLVRYLQDLAEYVDGLREGQEAPRAPERAQMKHFVDSMLHDVRASYRSREEQLASAARAYKKRLQKLIKTHEALLIAYRMQREQILALGERGLDPGPPESHFSLVDSELQAEQSRELQRLREDKARLESQLRDALEKKNIPSNPVQSVSFHESGNSGKITEESWVDIRKQLREFTHSTQEGQERERAQLITRATVAEEQVLELQEYVDKHLGRYKQEVTRLRRLLGTEAGRAHSAHTLEPRTLRRSKRNPSYEI</sequence>
<feature type="domain" description="DUF4472" evidence="3">
    <location>
        <begin position="61"/>
        <end position="167"/>
    </location>
</feature>
<feature type="coiled-coil region" evidence="1">
    <location>
        <begin position="97"/>
        <end position="124"/>
    </location>
</feature>
<keyword evidence="1" id="KW-0175">Coiled coil</keyword>
<dbReference type="Pfam" id="PF14739">
    <property type="entry name" value="DUF4472"/>
    <property type="match status" value="1"/>
</dbReference>
<evidence type="ECO:0000313" key="5">
    <source>
        <dbReference type="Proteomes" id="UP001221898"/>
    </source>
</evidence>
<evidence type="ECO:0000256" key="1">
    <source>
        <dbReference type="SAM" id="Coils"/>
    </source>
</evidence>
<feature type="coiled-coil region" evidence="1">
    <location>
        <begin position="236"/>
        <end position="316"/>
    </location>
</feature>
<gene>
    <name evidence="4" type="ORF">AAFF_G00405700</name>
</gene>
<dbReference type="InterPro" id="IPR039873">
    <property type="entry name" value="CCDC78"/>
</dbReference>
<reference evidence="4" key="1">
    <citation type="journal article" date="2023" name="Science">
        <title>Genome structures resolve the early diversification of teleost fishes.</title>
        <authorList>
            <person name="Parey E."/>
            <person name="Louis A."/>
            <person name="Montfort J."/>
            <person name="Bouchez O."/>
            <person name="Roques C."/>
            <person name="Iampietro C."/>
            <person name="Lluch J."/>
            <person name="Castinel A."/>
            <person name="Donnadieu C."/>
            <person name="Desvignes T."/>
            <person name="Floi Bucao C."/>
            <person name="Jouanno E."/>
            <person name="Wen M."/>
            <person name="Mejri S."/>
            <person name="Dirks R."/>
            <person name="Jansen H."/>
            <person name="Henkel C."/>
            <person name="Chen W.J."/>
            <person name="Zahm M."/>
            <person name="Cabau C."/>
            <person name="Klopp C."/>
            <person name="Thompson A.W."/>
            <person name="Robinson-Rechavi M."/>
            <person name="Braasch I."/>
            <person name="Lecointre G."/>
            <person name="Bobe J."/>
            <person name="Postlethwait J.H."/>
            <person name="Berthelot C."/>
            <person name="Roest Crollius H."/>
            <person name="Guiguen Y."/>
        </authorList>
    </citation>
    <scope>NUCLEOTIDE SEQUENCE</scope>
    <source>
        <strain evidence="4">NC1722</strain>
    </source>
</reference>
<name>A0AAD7WKB3_9TELE</name>
<organism evidence="4 5">
    <name type="scientific">Aldrovandia affinis</name>
    <dbReference type="NCBI Taxonomy" id="143900"/>
    <lineage>
        <taxon>Eukaryota</taxon>
        <taxon>Metazoa</taxon>
        <taxon>Chordata</taxon>
        <taxon>Craniata</taxon>
        <taxon>Vertebrata</taxon>
        <taxon>Euteleostomi</taxon>
        <taxon>Actinopterygii</taxon>
        <taxon>Neopterygii</taxon>
        <taxon>Teleostei</taxon>
        <taxon>Notacanthiformes</taxon>
        <taxon>Halosauridae</taxon>
        <taxon>Aldrovandia</taxon>
    </lineage>
</organism>
<dbReference type="Proteomes" id="UP001221898">
    <property type="component" value="Unassembled WGS sequence"/>
</dbReference>
<protein>
    <recommendedName>
        <fullName evidence="3">DUF4472 domain-containing protein</fullName>
    </recommendedName>
</protein>
<dbReference type="GO" id="GO:0005737">
    <property type="term" value="C:cytoplasm"/>
    <property type="evidence" value="ECO:0007669"/>
    <property type="project" value="TreeGrafter"/>
</dbReference>
<dbReference type="Gene3D" id="6.10.250.2200">
    <property type="match status" value="1"/>
</dbReference>
<dbReference type="PANTHER" id="PTHR22106">
    <property type="entry name" value="COILED-COIL DOMAIN-CONTAINING PROTEIN 78"/>
    <property type="match status" value="1"/>
</dbReference>
<dbReference type="AlphaFoldDB" id="A0AAD7WKB3"/>
<feature type="region of interest" description="Disordered" evidence="2">
    <location>
        <begin position="550"/>
        <end position="573"/>
    </location>
</feature>
<dbReference type="EMBL" id="JAINUG010000080">
    <property type="protein sequence ID" value="KAJ8399840.1"/>
    <property type="molecule type" value="Genomic_DNA"/>
</dbReference>
<keyword evidence="5" id="KW-1185">Reference proteome</keyword>
<feature type="coiled-coil region" evidence="1">
    <location>
        <begin position="429"/>
        <end position="456"/>
    </location>
</feature>
<evidence type="ECO:0000313" key="4">
    <source>
        <dbReference type="EMBL" id="KAJ8399840.1"/>
    </source>
</evidence>
<evidence type="ECO:0000259" key="3">
    <source>
        <dbReference type="Pfam" id="PF14739"/>
    </source>
</evidence>